<evidence type="ECO:0000313" key="4">
    <source>
        <dbReference type="Proteomes" id="UP000247409"/>
    </source>
</evidence>
<feature type="region of interest" description="Disordered" evidence="2">
    <location>
        <begin position="242"/>
        <end position="279"/>
    </location>
</feature>
<dbReference type="Proteomes" id="UP000247409">
    <property type="component" value="Unassembled WGS sequence"/>
</dbReference>
<feature type="region of interest" description="Disordered" evidence="2">
    <location>
        <begin position="291"/>
        <end position="374"/>
    </location>
</feature>
<evidence type="ECO:0000256" key="2">
    <source>
        <dbReference type="SAM" id="MobiDB-lite"/>
    </source>
</evidence>
<accession>A0A2V3IWF0</accession>
<name>A0A2V3IWF0_9FLOR</name>
<gene>
    <name evidence="3" type="ORF">BWQ96_03797</name>
</gene>
<evidence type="ECO:0000256" key="1">
    <source>
        <dbReference type="SAM" id="Coils"/>
    </source>
</evidence>
<proteinExistence type="predicted"/>
<protein>
    <submittedName>
        <fullName evidence="3">Uncharacterized protein</fullName>
    </submittedName>
</protein>
<keyword evidence="1" id="KW-0175">Coiled coil</keyword>
<dbReference type="EMBL" id="NBIV01000039">
    <property type="protein sequence ID" value="PXF46403.1"/>
    <property type="molecule type" value="Genomic_DNA"/>
</dbReference>
<feature type="compositionally biased region" description="Basic and acidic residues" evidence="2">
    <location>
        <begin position="250"/>
        <end position="265"/>
    </location>
</feature>
<reference evidence="3 4" key="1">
    <citation type="journal article" date="2018" name="Mol. Biol. Evol.">
        <title>Analysis of the draft genome of the red seaweed Gracilariopsis chorda provides insights into genome size evolution in Rhodophyta.</title>
        <authorList>
            <person name="Lee J."/>
            <person name="Yang E.C."/>
            <person name="Graf L."/>
            <person name="Yang J.H."/>
            <person name="Qiu H."/>
            <person name="Zel Zion U."/>
            <person name="Chan C.X."/>
            <person name="Stephens T.G."/>
            <person name="Weber A.P.M."/>
            <person name="Boo G.H."/>
            <person name="Boo S.M."/>
            <person name="Kim K.M."/>
            <person name="Shin Y."/>
            <person name="Jung M."/>
            <person name="Lee S.J."/>
            <person name="Yim H.S."/>
            <person name="Lee J.H."/>
            <person name="Bhattacharya D."/>
            <person name="Yoon H.S."/>
        </authorList>
    </citation>
    <scope>NUCLEOTIDE SEQUENCE [LARGE SCALE GENOMIC DNA]</scope>
    <source>
        <strain evidence="3 4">SKKU-2015</strain>
        <tissue evidence="3">Whole body</tissue>
    </source>
</reference>
<feature type="compositionally biased region" description="Basic residues" evidence="2">
    <location>
        <begin position="320"/>
        <end position="329"/>
    </location>
</feature>
<evidence type="ECO:0000313" key="3">
    <source>
        <dbReference type="EMBL" id="PXF46403.1"/>
    </source>
</evidence>
<keyword evidence="4" id="KW-1185">Reference proteome</keyword>
<dbReference type="AlphaFoldDB" id="A0A2V3IWF0"/>
<organism evidence="3 4">
    <name type="scientific">Gracilariopsis chorda</name>
    <dbReference type="NCBI Taxonomy" id="448386"/>
    <lineage>
        <taxon>Eukaryota</taxon>
        <taxon>Rhodophyta</taxon>
        <taxon>Florideophyceae</taxon>
        <taxon>Rhodymeniophycidae</taxon>
        <taxon>Gracilariales</taxon>
        <taxon>Gracilariaceae</taxon>
        <taxon>Gracilariopsis</taxon>
    </lineage>
</organism>
<feature type="coiled-coil region" evidence="1">
    <location>
        <begin position="181"/>
        <end position="215"/>
    </location>
</feature>
<comment type="caution">
    <text evidence="3">The sequence shown here is derived from an EMBL/GenBank/DDBJ whole genome shotgun (WGS) entry which is preliminary data.</text>
</comment>
<feature type="compositionally biased region" description="Basic and acidic residues" evidence="2">
    <location>
        <begin position="360"/>
        <end position="374"/>
    </location>
</feature>
<feature type="compositionally biased region" description="Polar residues" evidence="2">
    <location>
        <begin position="291"/>
        <end position="300"/>
    </location>
</feature>
<sequence>MRLTGRKARIADSLTSGFRLRTSSGVICQREHRDQNARSDEAPGKVSHVHIGRPHLPDDWPCYGSDRSEIRLGKHTESSVFVCLTKGMNFPEDDICLSSRSLSADGASLARSAASLGFPDTILGWVDYRSIHRTCARIMKLFGRKADTDRFTHEPPRTLRQKAVDMMSDIEQVCFILKQDTEALRKVIGKKLNEIERLEQKLDEETRRSSKCEQALLQERWERIEEEGVGYSQRKIPTYTSSTYAQDQAPSHEEEITPVRKERGVQHPHRPQSMRPVGNVAKGFGQRLFQNNKKANSSGNEYKKPTPKPLTEWEKMVARRHERNSRKVRPREVFNTPGPFAPSPSRMERMFQWRRNKRRTNFDGQRDDPPSLPL</sequence>